<dbReference type="Pfam" id="PF13715">
    <property type="entry name" value="CarbopepD_reg_2"/>
    <property type="match status" value="1"/>
</dbReference>
<reference evidence="1" key="1">
    <citation type="journal article" date="2013" name="Environ. Microbiol.">
        <title>Microbiota from the distal guts of lean and obese adolescents exhibit partial functional redundancy besides clear differences in community structure.</title>
        <authorList>
            <person name="Ferrer M."/>
            <person name="Ruiz A."/>
            <person name="Lanza F."/>
            <person name="Haange S.B."/>
            <person name="Oberbach A."/>
            <person name="Till H."/>
            <person name="Bargiela R."/>
            <person name="Campoy C."/>
            <person name="Segura M.T."/>
            <person name="Richter M."/>
            <person name="von Bergen M."/>
            <person name="Seifert J."/>
            <person name="Suarez A."/>
        </authorList>
    </citation>
    <scope>NUCLEOTIDE SEQUENCE</scope>
</reference>
<dbReference type="EMBL" id="AJWZ01007538">
    <property type="protein sequence ID" value="EKC56630.1"/>
    <property type="molecule type" value="Genomic_DNA"/>
</dbReference>
<protein>
    <submittedName>
        <fullName evidence="1">TonB-dependent outer membrane receptor protein</fullName>
    </submittedName>
</protein>
<sequence length="178" mass="18991">MFTQSTENQMKFKYLAVLVFFVASAFGAARAQNVKGVVYGADTDEPLVGASVYWAGTTVGTGADAEGNYTIHRVKGYDMLVAGFVGYTSDTIRVESGVERVDFRLSNDGVELEEVVVNSTLGGNYVKRDGILKGEMISFAGLCKMACCNLAESFENSASVTVGYSDAISGARQIKMLG</sequence>
<dbReference type="SUPFAM" id="SSF49464">
    <property type="entry name" value="Carboxypeptidase regulatory domain-like"/>
    <property type="match status" value="1"/>
</dbReference>
<feature type="non-terminal residue" evidence="1">
    <location>
        <position position="178"/>
    </location>
</feature>
<comment type="caution">
    <text evidence="1">The sequence shown here is derived from an EMBL/GenBank/DDBJ whole genome shotgun (WGS) entry which is preliminary data.</text>
</comment>
<gene>
    <name evidence="1" type="ORF">OBE_10963</name>
</gene>
<keyword evidence="1" id="KW-0675">Receptor</keyword>
<dbReference type="InterPro" id="IPR008969">
    <property type="entry name" value="CarboxyPept-like_regulatory"/>
</dbReference>
<organism evidence="1">
    <name type="scientific">human gut metagenome</name>
    <dbReference type="NCBI Taxonomy" id="408170"/>
    <lineage>
        <taxon>unclassified sequences</taxon>
        <taxon>metagenomes</taxon>
        <taxon>organismal metagenomes</taxon>
    </lineage>
</organism>
<dbReference type="Gene3D" id="2.60.40.1120">
    <property type="entry name" value="Carboxypeptidase-like, regulatory domain"/>
    <property type="match status" value="1"/>
</dbReference>
<dbReference type="AlphaFoldDB" id="K1SS34"/>
<proteinExistence type="predicted"/>
<name>K1SS34_9ZZZZ</name>
<evidence type="ECO:0000313" key="1">
    <source>
        <dbReference type="EMBL" id="EKC56630.1"/>
    </source>
</evidence>
<accession>K1SS34</accession>